<gene>
    <name evidence="2" type="ORF">KDD93_07345</name>
</gene>
<evidence type="ECO:0000313" key="3">
    <source>
        <dbReference type="Proteomes" id="UP000682951"/>
    </source>
</evidence>
<dbReference type="Proteomes" id="UP000682951">
    <property type="component" value="Unassembled WGS sequence"/>
</dbReference>
<proteinExistence type="predicted"/>
<keyword evidence="3" id="KW-1185">Reference proteome</keyword>
<dbReference type="Pfam" id="PF04170">
    <property type="entry name" value="NlpE"/>
    <property type="match status" value="1"/>
</dbReference>
<comment type="caution">
    <text evidence="2">The sequence shown here is derived from an EMBL/GenBank/DDBJ whole genome shotgun (WGS) entry which is preliminary data.</text>
</comment>
<feature type="signal peptide" evidence="1">
    <location>
        <begin position="1"/>
        <end position="22"/>
    </location>
</feature>
<keyword evidence="1" id="KW-0732">Signal</keyword>
<protein>
    <submittedName>
        <fullName evidence="2">Copper resistance protein NlpE N-terminal domain-containing protein</fullName>
    </submittedName>
</protein>
<evidence type="ECO:0000313" key="2">
    <source>
        <dbReference type="EMBL" id="MBR8464376.1"/>
    </source>
</evidence>
<name>A0ABS5HJE8_9BACT</name>
<dbReference type="EMBL" id="JAGSSW010000007">
    <property type="protein sequence ID" value="MBR8464376.1"/>
    <property type="molecule type" value="Genomic_DNA"/>
</dbReference>
<evidence type="ECO:0000256" key="1">
    <source>
        <dbReference type="SAM" id="SignalP"/>
    </source>
</evidence>
<dbReference type="RefSeq" id="WP_212140267.1">
    <property type="nucleotide sequence ID" value="NZ_JAGSSW010000007.1"/>
</dbReference>
<organism evidence="2 3">
    <name type="scientific">Campylobacter anatolicus</name>
    <dbReference type="NCBI Taxonomy" id="2829105"/>
    <lineage>
        <taxon>Bacteria</taxon>
        <taxon>Pseudomonadati</taxon>
        <taxon>Campylobacterota</taxon>
        <taxon>Epsilonproteobacteria</taxon>
        <taxon>Campylobacterales</taxon>
        <taxon>Campylobacteraceae</taxon>
        <taxon>Campylobacter</taxon>
    </lineage>
</organism>
<sequence length="145" mass="16271">MKFKNFILITIVLFLVGCGTSSQNVMIPNGTCEVVQDNKCSVDFISVVGTYKAMLPCASCSGIDSTLILNADNTFENKMIYKGKDDFVSISKGTYKIDGDVITITDEYKEEISYKFDGKNLKMLNKDSKDIHRDFANKFIFKKAE</sequence>
<dbReference type="InterPro" id="IPR007298">
    <property type="entry name" value="Cu-R_lipoprotein_NlpE"/>
</dbReference>
<accession>A0ABS5HJE8</accession>
<dbReference type="Gene3D" id="2.40.128.640">
    <property type="match status" value="1"/>
</dbReference>
<feature type="chain" id="PRO_5045565264" evidence="1">
    <location>
        <begin position="23"/>
        <end position="145"/>
    </location>
</feature>
<dbReference type="PROSITE" id="PS51257">
    <property type="entry name" value="PROKAR_LIPOPROTEIN"/>
    <property type="match status" value="1"/>
</dbReference>
<reference evidence="2 3" key="1">
    <citation type="submission" date="2021-04" db="EMBL/GenBank/DDBJ databases">
        <title>Molecular and phenotypic characterization and identification of bacterial isolates recovered from the Anatolian ground squirrels (Spermophilus xanthoprymnus) and which have the potential to form a new species in the Campylobacter genus.</title>
        <authorList>
            <person name="Aydin F."/>
            <person name="Abay S."/>
            <person name="Kayman T."/>
            <person name="Karakaya E."/>
            <person name="Mustak H.K."/>
            <person name="Mustak I.B."/>
            <person name="Bilgin N."/>
            <person name="Duzler A."/>
            <person name="Sahin O."/>
            <person name="Guran O."/>
            <person name="Saticioglu I.B."/>
        </authorList>
    </citation>
    <scope>NUCLEOTIDE SEQUENCE [LARGE SCALE GENOMIC DNA]</scope>
    <source>
        <strain evidence="3">faydin-G24</strain>
    </source>
</reference>